<keyword evidence="1" id="KW-1015">Disulfide bond</keyword>
<evidence type="ECO:0000313" key="5">
    <source>
        <dbReference type="EMBL" id="KAJ3656353.1"/>
    </source>
</evidence>
<dbReference type="Proteomes" id="UP001168821">
    <property type="component" value="Unassembled WGS sequence"/>
</dbReference>
<reference evidence="5" key="1">
    <citation type="journal article" date="2023" name="G3 (Bethesda)">
        <title>Whole genome assemblies of Zophobas morio and Tenebrio molitor.</title>
        <authorList>
            <person name="Kaur S."/>
            <person name="Stinson S.A."/>
            <person name="diCenzo G.C."/>
        </authorList>
    </citation>
    <scope>NUCLEOTIDE SEQUENCE</scope>
    <source>
        <strain evidence="5">QUZm001</strain>
    </source>
</reference>
<dbReference type="SMART" id="SM00020">
    <property type="entry name" value="Tryp_SPc"/>
    <property type="match status" value="1"/>
</dbReference>
<accession>A0AA38IE49</accession>
<dbReference type="AlphaFoldDB" id="A0AA38IE49"/>
<keyword evidence="3" id="KW-0732">Signal</keyword>
<proteinExistence type="predicted"/>
<evidence type="ECO:0000259" key="4">
    <source>
        <dbReference type="PROSITE" id="PS50240"/>
    </source>
</evidence>
<protein>
    <recommendedName>
        <fullName evidence="4">Peptidase S1 domain-containing protein</fullName>
    </recommendedName>
</protein>
<feature type="signal peptide" evidence="3">
    <location>
        <begin position="1"/>
        <end position="21"/>
    </location>
</feature>
<dbReference type="PROSITE" id="PS50240">
    <property type="entry name" value="TRYPSIN_DOM"/>
    <property type="match status" value="1"/>
</dbReference>
<evidence type="ECO:0000256" key="2">
    <source>
        <dbReference type="SAM" id="Phobius"/>
    </source>
</evidence>
<dbReference type="GO" id="GO:0006508">
    <property type="term" value="P:proteolysis"/>
    <property type="evidence" value="ECO:0007669"/>
    <property type="project" value="InterPro"/>
</dbReference>
<feature type="transmembrane region" description="Helical" evidence="2">
    <location>
        <begin position="271"/>
        <end position="290"/>
    </location>
</feature>
<gene>
    <name evidence="5" type="ORF">Zmor_015436</name>
</gene>
<dbReference type="Gene3D" id="2.40.10.10">
    <property type="entry name" value="Trypsin-like serine proteases"/>
    <property type="match status" value="2"/>
</dbReference>
<dbReference type="Pfam" id="PF00089">
    <property type="entry name" value="Trypsin"/>
    <property type="match status" value="1"/>
</dbReference>
<keyword evidence="2" id="KW-0472">Membrane</keyword>
<sequence>MTRHMLIFFSLLIVQNVPTKASLHHDQSSEKSGRIIGGIDAHIAVFPFIAAVNVQTSNSRFFCGGTLYLSEWVITAGQCVDGAVLFTITTISFGADTLENEDDSRVTVATSTYFLHPDYNPQTLENDIGIIRLRMPITHTNYIKAIETLATTDLTIGNQLFTLGWGQTSDSDPSLAARLQVLYAVAITNEECRQVYGFQITDEMVCIVGSYNNGICYGDTGGPLVEVLRLGTRRLAGIASFISSNGCESTDPSGFTRITPYVSWITNVTRGFFYIHKYFAIFMYINFYLIKFFQ</sequence>
<comment type="caution">
    <text evidence="5">The sequence shown here is derived from an EMBL/GenBank/DDBJ whole genome shotgun (WGS) entry which is preliminary data.</text>
</comment>
<dbReference type="InterPro" id="IPR001314">
    <property type="entry name" value="Peptidase_S1A"/>
</dbReference>
<dbReference type="PRINTS" id="PR00722">
    <property type="entry name" value="CHYMOTRYPSIN"/>
</dbReference>
<dbReference type="InterPro" id="IPR009003">
    <property type="entry name" value="Peptidase_S1_PA"/>
</dbReference>
<dbReference type="PANTHER" id="PTHR24260">
    <property type="match status" value="1"/>
</dbReference>
<evidence type="ECO:0000256" key="3">
    <source>
        <dbReference type="SAM" id="SignalP"/>
    </source>
</evidence>
<name>A0AA38IE49_9CUCU</name>
<dbReference type="FunFam" id="2.40.10.10:FF:000068">
    <property type="entry name" value="transmembrane protease serine 2"/>
    <property type="match status" value="1"/>
</dbReference>
<keyword evidence="2" id="KW-1133">Transmembrane helix</keyword>
<dbReference type="EMBL" id="JALNTZ010000004">
    <property type="protein sequence ID" value="KAJ3656353.1"/>
    <property type="molecule type" value="Genomic_DNA"/>
</dbReference>
<evidence type="ECO:0000256" key="1">
    <source>
        <dbReference type="ARBA" id="ARBA00023157"/>
    </source>
</evidence>
<dbReference type="InterPro" id="IPR051333">
    <property type="entry name" value="CLIP_Serine_Protease"/>
</dbReference>
<dbReference type="SUPFAM" id="SSF50494">
    <property type="entry name" value="Trypsin-like serine proteases"/>
    <property type="match status" value="1"/>
</dbReference>
<feature type="chain" id="PRO_5041453824" description="Peptidase S1 domain-containing protein" evidence="3">
    <location>
        <begin position="22"/>
        <end position="294"/>
    </location>
</feature>
<dbReference type="GO" id="GO:0004252">
    <property type="term" value="F:serine-type endopeptidase activity"/>
    <property type="evidence" value="ECO:0007669"/>
    <property type="project" value="InterPro"/>
</dbReference>
<dbReference type="CDD" id="cd00190">
    <property type="entry name" value="Tryp_SPc"/>
    <property type="match status" value="1"/>
</dbReference>
<dbReference type="InterPro" id="IPR043504">
    <property type="entry name" value="Peptidase_S1_PA_chymotrypsin"/>
</dbReference>
<dbReference type="PANTHER" id="PTHR24260:SF136">
    <property type="entry name" value="GH08193P-RELATED"/>
    <property type="match status" value="1"/>
</dbReference>
<organism evidence="5 6">
    <name type="scientific">Zophobas morio</name>
    <dbReference type="NCBI Taxonomy" id="2755281"/>
    <lineage>
        <taxon>Eukaryota</taxon>
        <taxon>Metazoa</taxon>
        <taxon>Ecdysozoa</taxon>
        <taxon>Arthropoda</taxon>
        <taxon>Hexapoda</taxon>
        <taxon>Insecta</taxon>
        <taxon>Pterygota</taxon>
        <taxon>Neoptera</taxon>
        <taxon>Endopterygota</taxon>
        <taxon>Coleoptera</taxon>
        <taxon>Polyphaga</taxon>
        <taxon>Cucujiformia</taxon>
        <taxon>Tenebrionidae</taxon>
        <taxon>Zophobas</taxon>
    </lineage>
</organism>
<keyword evidence="6" id="KW-1185">Reference proteome</keyword>
<keyword evidence="2" id="KW-0812">Transmembrane</keyword>
<dbReference type="InterPro" id="IPR001254">
    <property type="entry name" value="Trypsin_dom"/>
</dbReference>
<evidence type="ECO:0000313" key="6">
    <source>
        <dbReference type="Proteomes" id="UP001168821"/>
    </source>
</evidence>
<feature type="domain" description="Peptidase S1" evidence="4">
    <location>
        <begin position="35"/>
        <end position="270"/>
    </location>
</feature>